<dbReference type="Proteomes" id="UP000233256">
    <property type="component" value="Unassembled WGS sequence"/>
</dbReference>
<dbReference type="CDD" id="cd01467">
    <property type="entry name" value="vWA_BatA_type"/>
    <property type="match status" value="1"/>
</dbReference>
<proteinExistence type="predicted"/>
<organism evidence="7 8">
    <name type="scientific">Candidatus Wallbacteria bacterium HGW-Wallbacteria-1</name>
    <dbReference type="NCBI Taxonomy" id="2013854"/>
    <lineage>
        <taxon>Bacteria</taxon>
        <taxon>Candidatus Walliibacteriota</taxon>
    </lineage>
</organism>
<evidence type="ECO:0000256" key="5">
    <source>
        <dbReference type="SAM" id="Phobius"/>
    </source>
</evidence>
<keyword evidence="1" id="KW-1003">Cell membrane</keyword>
<evidence type="ECO:0000256" key="1">
    <source>
        <dbReference type="ARBA" id="ARBA00022475"/>
    </source>
</evidence>
<keyword evidence="2 5" id="KW-0812">Transmembrane</keyword>
<evidence type="ECO:0000313" key="7">
    <source>
        <dbReference type="EMBL" id="PKK89197.1"/>
    </source>
</evidence>
<gene>
    <name evidence="7" type="ORF">CVV64_15420</name>
</gene>
<evidence type="ECO:0000313" key="8">
    <source>
        <dbReference type="Proteomes" id="UP000233256"/>
    </source>
</evidence>
<dbReference type="SUPFAM" id="SSF53300">
    <property type="entry name" value="vWA-like"/>
    <property type="match status" value="1"/>
</dbReference>
<dbReference type="PRINTS" id="PR00453">
    <property type="entry name" value="VWFADOMAIN"/>
</dbReference>
<sequence>MSFRFDDPLFLLLIPIFVFFFRNVFFRGGGAKSPAILFSDVRNLKLLQGTMNVRMRRYLPWFRMFLVVLLITALARPQYGRSEDQILTEGVDIILALDISGSMAAEDLANQKTRLDVAREVIDEFITNRKNDRIGLVLFSSEAFTQCPLTLDYNVLKKFVEGAKMGLIKDGTAIGSAIACSVARLRESKAKSKIIILLTDGQNNAGQVDPVTAAKMATALGIRVYTIGAGTRGLAPMAVDDPIFGRRYVRVKVDIDEELLTGIANDTGGTYFRATDARSLMETYQKIDEMEKTEVKVRNYTHYREVGPVMAGIGFLLLIFELILDKVILRRLP</sequence>
<evidence type="ECO:0000259" key="6">
    <source>
        <dbReference type="PROSITE" id="PS50234"/>
    </source>
</evidence>
<dbReference type="InterPro" id="IPR002035">
    <property type="entry name" value="VWF_A"/>
</dbReference>
<keyword evidence="4 5" id="KW-0472">Membrane</keyword>
<accession>A0A2N1PLH2</accession>
<name>A0A2N1PLH2_9BACT</name>
<dbReference type="PANTHER" id="PTHR22550">
    <property type="entry name" value="SPORE GERMINATION PROTEIN"/>
    <property type="match status" value="1"/>
</dbReference>
<dbReference type="InterPro" id="IPR033881">
    <property type="entry name" value="vWA_BatA_type"/>
</dbReference>
<dbReference type="InterPro" id="IPR036465">
    <property type="entry name" value="vWFA_dom_sf"/>
</dbReference>
<dbReference type="SMART" id="SM00327">
    <property type="entry name" value="VWA"/>
    <property type="match status" value="1"/>
</dbReference>
<protein>
    <submittedName>
        <fullName evidence="7">Aerotolerance regulator BatA</fullName>
    </submittedName>
</protein>
<dbReference type="AlphaFoldDB" id="A0A2N1PLH2"/>
<keyword evidence="3 5" id="KW-1133">Transmembrane helix</keyword>
<dbReference type="PROSITE" id="PS50234">
    <property type="entry name" value="VWFA"/>
    <property type="match status" value="1"/>
</dbReference>
<dbReference type="EMBL" id="PGXC01000023">
    <property type="protein sequence ID" value="PKK89197.1"/>
    <property type="molecule type" value="Genomic_DNA"/>
</dbReference>
<feature type="transmembrane region" description="Helical" evidence="5">
    <location>
        <begin position="58"/>
        <end position="75"/>
    </location>
</feature>
<evidence type="ECO:0000256" key="3">
    <source>
        <dbReference type="ARBA" id="ARBA00022989"/>
    </source>
</evidence>
<dbReference type="Pfam" id="PF00092">
    <property type="entry name" value="VWA"/>
    <property type="match status" value="1"/>
</dbReference>
<reference evidence="7 8" key="1">
    <citation type="journal article" date="2017" name="ISME J.">
        <title>Potential for microbial H2 and metal transformations associated with novel bacteria and archaea in deep terrestrial subsurface sediments.</title>
        <authorList>
            <person name="Hernsdorf A.W."/>
            <person name="Amano Y."/>
            <person name="Miyakawa K."/>
            <person name="Ise K."/>
            <person name="Suzuki Y."/>
            <person name="Anantharaman K."/>
            <person name="Probst A."/>
            <person name="Burstein D."/>
            <person name="Thomas B.C."/>
            <person name="Banfield J.F."/>
        </authorList>
    </citation>
    <scope>NUCLEOTIDE SEQUENCE [LARGE SCALE GENOMIC DNA]</scope>
    <source>
        <strain evidence="7">HGW-Wallbacteria-1</strain>
    </source>
</reference>
<comment type="caution">
    <text evidence="7">The sequence shown here is derived from an EMBL/GenBank/DDBJ whole genome shotgun (WGS) entry which is preliminary data.</text>
</comment>
<evidence type="ECO:0000256" key="2">
    <source>
        <dbReference type="ARBA" id="ARBA00022692"/>
    </source>
</evidence>
<feature type="domain" description="VWFA" evidence="6">
    <location>
        <begin position="92"/>
        <end position="287"/>
    </location>
</feature>
<feature type="transmembrane region" description="Helical" evidence="5">
    <location>
        <begin position="306"/>
        <end position="324"/>
    </location>
</feature>
<dbReference type="InterPro" id="IPR050768">
    <property type="entry name" value="UPF0353/GerABKA_families"/>
</dbReference>
<dbReference type="PANTHER" id="PTHR22550:SF5">
    <property type="entry name" value="LEUCINE ZIPPER PROTEIN 4"/>
    <property type="match status" value="1"/>
</dbReference>
<dbReference type="Gene3D" id="3.40.50.410">
    <property type="entry name" value="von Willebrand factor, type A domain"/>
    <property type="match status" value="1"/>
</dbReference>
<evidence type="ECO:0000256" key="4">
    <source>
        <dbReference type="ARBA" id="ARBA00023136"/>
    </source>
</evidence>